<reference evidence="2" key="1">
    <citation type="submission" date="2020-12" db="EMBL/GenBank/DDBJ databases">
        <title>Bacterial taxonomy.</title>
        <authorList>
            <person name="Pan X."/>
        </authorList>
    </citation>
    <scope>NUCLEOTIDE SEQUENCE</scope>
    <source>
        <strain evidence="2">M0105</strain>
    </source>
</reference>
<keyword evidence="3" id="KW-1185">Reference proteome</keyword>
<gene>
    <name evidence="2" type="primary">mnmD</name>
    <name evidence="2" type="ORF">H0I76_06695</name>
</gene>
<protein>
    <submittedName>
        <fullName evidence="2">tRNA (5-methylaminomethyl-2-thiouridine)(34)-methyltransferase MnmD</fullName>
    </submittedName>
</protein>
<accession>A0A8J7SG70</accession>
<dbReference type="AlphaFoldDB" id="A0A8J7SG70"/>
<dbReference type="Proteomes" id="UP000655420">
    <property type="component" value="Unassembled WGS sequence"/>
</dbReference>
<dbReference type="InterPro" id="IPR029063">
    <property type="entry name" value="SAM-dependent_MTases_sf"/>
</dbReference>
<sequence length="243" mass="26305">MSASDSSADLVWARGARGDLPMSQRYADPYFSRHDGLAETRHVFLEGNRLSERWGPDTRRFAIAELGFGTGLNVLAAWALWRERAAVDGVLSVTSFEVAPLAPTEMRRALAAFPELADLGARLLDVWRGAGGRFDLGGLQLEVVEGDARQTVPRWQGHVDAWFLDGFAPARNPQMWEADLLAAVAARLEPGGTVATYSAAGHVRRSLEAAGLQVRKRAGYGAKREMCVACRPDTAAGADAREA</sequence>
<dbReference type="NCBIfam" id="NF033855">
    <property type="entry name" value="tRNA_MNMC2"/>
    <property type="match status" value="1"/>
</dbReference>
<dbReference type="PANTHER" id="PTHR39963:SF1">
    <property type="entry name" value="MNMC-LIKE METHYLTRANSFERASE DOMAIN-CONTAINING PROTEIN"/>
    <property type="match status" value="1"/>
</dbReference>
<name>A0A8J7SG70_9RHOB</name>
<dbReference type="RefSeq" id="WP_200608561.1">
    <property type="nucleotide sequence ID" value="NZ_JAEHHL010000002.1"/>
</dbReference>
<dbReference type="Pfam" id="PF05430">
    <property type="entry name" value="Methyltransf_30"/>
    <property type="match status" value="1"/>
</dbReference>
<evidence type="ECO:0000313" key="2">
    <source>
        <dbReference type="EMBL" id="MBK0398870.1"/>
    </source>
</evidence>
<organism evidence="2 3">
    <name type="scientific">Thermohalobaculum xanthum</name>
    <dbReference type="NCBI Taxonomy" id="2753746"/>
    <lineage>
        <taxon>Bacteria</taxon>
        <taxon>Pseudomonadati</taxon>
        <taxon>Pseudomonadota</taxon>
        <taxon>Alphaproteobacteria</taxon>
        <taxon>Rhodobacterales</taxon>
        <taxon>Paracoccaceae</taxon>
        <taxon>Thermohalobaculum</taxon>
    </lineage>
</organism>
<evidence type="ECO:0000313" key="3">
    <source>
        <dbReference type="Proteomes" id="UP000655420"/>
    </source>
</evidence>
<dbReference type="GO" id="GO:0016645">
    <property type="term" value="F:oxidoreductase activity, acting on the CH-NH group of donors"/>
    <property type="evidence" value="ECO:0007669"/>
    <property type="project" value="InterPro"/>
</dbReference>
<dbReference type="Gene3D" id="3.40.50.150">
    <property type="entry name" value="Vaccinia Virus protein VP39"/>
    <property type="match status" value="1"/>
</dbReference>
<dbReference type="EMBL" id="JAEHHL010000002">
    <property type="protein sequence ID" value="MBK0398870.1"/>
    <property type="molecule type" value="Genomic_DNA"/>
</dbReference>
<evidence type="ECO:0000259" key="1">
    <source>
        <dbReference type="Pfam" id="PF05430"/>
    </source>
</evidence>
<dbReference type="GO" id="GO:0004808">
    <property type="term" value="F:tRNA (5-methylaminomethyl-2-thiouridylate)(34)-methyltransferase activity"/>
    <property type="evidence" value="ECO:0007669"/>
    <property type="project" value="InterPro"/>
</dbReference>
<dbReference type="PANTHER" id="PTHR39963">
    <property type="entry name" value="SLL0983 PROTEIN"/>
    <property type="match status" value="1"/>
</dbReference>
<dbReference type="InterPro" id="IPR008471">
    <property type="entry name" value="MnmC-like_methylTransf"/>
</dbReference>
<dbReference type="InterPro" id="IPR047785">
    <property type="entry name" value="tRNA_MNMC2"/>
</dbReference>
<feature type="domain" description="MnmC-like methyltransferase" evidence="1">
    <location>
        <begin position="134"/>
        <end position="231"/>
    </location>
</feature>
<dbReference type="SUPFAM" id="SSF53335">
    <property type="entry name" value="S-adenosyl-L-methionine-dependent methyltransferases"/>
    <property type="match status" value="1"/>
</dbReference>
<proteinExistence type="predicted"/>
<comment type="caution">
    <text evidence="2">The sequence shown here is derived from an EMBL/GenBank/DDBJ whole genome shotgun (WGS) entry which is preliminary data.</text>
</comment>